<evidence type="ECO:0000313" key="1">
    <source>
        <dbReference type="EMBL" id="OHA23951.1"/>
    </source>
</evidence>
<reference evidence="1 2" key="1">
    <citation type="journal article" date="2016" name="Nat. Commun.">
        <title>Thousands of microbial genomes shed light on interconnected biogeochemical processes in an aquifer system.</title>
        <authorList>
            <person name="Anantharaman K."/>
            <person name="Brown C.T."/>
            <person name="Hug L.A."/>
            <person name="Sharon I."/>
            <person name="Castelle C.J."/>
            <person name="Probst A.J."/>
            <person name="Thomas B.C."/>
            <person name="Singh A."/>
            <person name="Wilkins M.J."/>
            <person name="Karaoz U."/>
            <person name="Brodie E.L."/>
            <person name="Williams K.H."/>
            <person name="Hubbard S.S."/>
            <person name="Banfield J.F."/>
        </authorList>
    </citation>
    <scope>NUCLEOTIDE SEQUENCE [LARGE SCALE GENOMIC DNA]</scope>
</reference>
<dbReference type="AlphaFoldDB" id="A0A1G2MLP2"/>
<dbReference type="Gene3D" id="3.40.630.30">
    <property type="match status" value="1"/>
</dbReference>
<gene>
    <name evidence="1" type="ORF">A3D50_01955</name>
</gene>
<dbReference type="InterPro" id="IPR016181">
    <property type="entry name" value="Acyl_CoA_acyltransferase"/>
</dbReference>
<dbReference type="GO" id="GO:0016740">
    <property type="term" value="F:transferase activity"/>
    <property type="evidence" value="ECO:0007669"/>
    <property type="project" value="InterPro"/>
</dbReference>
<sequence>MNIFRKLTIRGVNADRTILFGETTTDNEKQEVYKLRYKIYSEQGYIDSTKYSNLFETDEYDSVGKSQYFIAAIKEKDNLRLIGCIRSIFSDVLPTELAFYIKEPEELRSIPRANRFEIGRFVIVPPDKLKKDYLPRGIVMLFLLNTVSNYAIKKNLLGGYAFIKQSLNIKLRRLKFPVGYIKEYKQHYPKHGVLYKYFTQVNDPVIPIFFVTKLFFQYTENIICNRFMFRREGDNTFLFRSNVYTYILKVLKIL</sequence>
<proteinExistence type="predicted"/>
<comment type="caution">
    <text evidence="1">The sequence shown here is derived from an EMBL/GenBank/DDBJ whole genome shotgun (WGS) entry which is preliminary data.</text>
</comment>
<dbReference type="EMBL" id="MHRM01000014">
    <property type="protein sequence ID" value="OHA23951.1"/>
    <property type="molecule type" value="Genomic_DNA"/>
</dbReference>
<dbReference type="Pfam" id="PF00765">
    <property type="entry name" value="Autoind_synth"/>
    <property type="match status" value="1"/>
</dbReference>
<organism evidence="1 2">
    <name type="scientific">Candidatus Taylorbacteria bacterium RIFCSPHIGHO2_02_FULL_44_12</name>
    <dbReference type="NCBI Taxonomy" id="1802308"/>
    <lineage>
        <taxon>Bacteria</taxon>
        <taxon>Candidatus Tayloriibacteriota</taxon>
    </lineage>
</organism>
<protein>
    <recommendedName>
        <fullName evidence="3">GNAT family N-acetyltransferase</fullName>
    </recommendedName>
</protein>
<evidence type="ECO:0008006" key="3">
    <source>
        <dbReference type="Google" id="ProtNLM"/>
    </source>
</evidence>
<dbReference type="STRING" id="1802308.A3D50_01955"/>
<accession>A0A1G2MLP2</accession>
<dbReference type="SUPFAM" id="SSF55729">
    <property type="entry name" value="Acyl-CoA N-acyltransferases (Nat)"/>
    <property type="match status" value="1"/>
</dbReference>
<dbReference type="Proteomes" id="UP000178413">
    <property type="component" value="Unassembled WGS sequence"/>
</dbReference>
<dbReference type="InterPro" id="IPR001690">
    <property type="entry name" value="Autoind_synthase"/>
</dbReference>
<name>A0A1G2MLP2_9BACT</name>
<evidence type="ECO:0000313" key="2">
    <source>
        <dbReference type="Proteomes" id="UP000178413"/>
    </source>
</evidence>